<dbReference type="GO" id="GO:0016020">
    <property type="term" value="C:membrane"/>
    <property type="evidence" value="ECO:0007669"/>
    <property type="project" value="UniProtKB-SubCell"/>
</dbReference>
<feature type="transmembrane region" description="Helical" evidence="3">
    <location>
        <begin position="295"/>
        <end position="314"/>
    </location>
</feature>
<evidence type="ECO:0000256" key="2">
    <source>
        <dbReference type="ARBA" id="ARBA00006727"/>
    </source>
</evidence>
<evidence type="ECO:0000259" key="4">
    <source>
        <dbReference type="PROSITE" id="PS50850"/>
    </source>
</evidence>
<keyword evidence="3" id="KW-0472">Membrane</keyword>
<dbReference type="Proteomes" id="UP001049176">
    <property type="component" value="Chromosome 9"/>
</dbReference>
<evidence type="ECO:0000256" key="1">
    <source>
        <dbReference type="ARBA" id="ARBA00004141"/>
    </source>
</evidence>
<dbReference type="Gene3D" id="1.20.1250.20">
    <property type="entry name" value="MFS general substrate transporter like domains"/>
    <property type="match status" value="2"/>
</dbReference>
<comment type="caution">
    <text evidence="5">The sequence shown here is derived from an EMBL/GenBank/DDBJ whole genome shotgun (WGS) entry which is preliminary data.</text>
</comment>
<dbReference type="GeneID" id="66082588"/>
<comment type="similarity">
    <text evidence="2">Belongs to the major facilitator superfamily. Monocarboxylate porter (TC 2.A.1.13) family.</text>
</comment>
<dbReference type="Pfam" id="PF07690">
    <property type="entry name" value="MFS_1"/>
    <property type="match status" value="1"/>
</dbReference>
<feature type="transmembrane region" description="Helical" evidence="3">
    <location>
        <begin position="151"/>
        <end position="174"/>
    </location>
</feature>
<protein>
    <recommendedName>
        <fullName evidence="4">Major facilitator superfamily (MFS) profile domain-containing protein</fullName>
    </recommendedName>
</protein>
<dbReference type="PANTHER" id="PTHR11360:SF234">
    <property type="entry name" value="MFS-TYPE TRANSPORTER DBAD-RELATED"/>
    <property type="match status" value="1"/>
</dbReference>
<feature type="transmembrane region" description="Helical" evidence="3">
    <location>
        <begin position="418"/>
        <end position="438"/>
    </location>
</feature>
<feature type="domain" description="Major facilitator superfamily (MFS) profile" evidence="4">
    <location>
        <begin position="57"/>
        <end position="439"/>
    </location>
</feature>
<dbReference type="AlphaFoldDB" id="A0A9P7UMW0"/>
<dbReference type="CDD" id="cd17352">
    <property type="entry name" value="MFS_MCT_SLC16"/>
    <property type="match status" value="1"/>
</dbReference>
<feature type="transmembrane region" description="Helical" evidence="3">
    <location>
        <begin position="128"/>
        <end position="145"/>
    </location>
</feature>
<dbReference type="SUPFAM" id="SSF103473">
    <property type="entry name" value="MFS general substrate transporter"/>
    <property type="match status" value="1"/>
</dbReference>
<feature type="transmembrane region" description="Helical" evidence="3">
    <location>
        <begin position="99"/>
        <end position="116"/>
    </location>
</feature>
<proteinExistence type="inferred from homology"/>
<reference evidence="5" key="1">
    <citation type="journal article" date="2021" name="Genome Biol. Evol.">
        <title>The assembled and annotated genome of the fairy-ring fungus Marasmius oreades.</title>
        <authorList>
            <person name="Hiltunen M."/>
            <person name="Ament-Velasquez S.L."/>
            <person name="Johannesson H."/>
        </authorList>
    </citation>
    <scope>NUCLEOTIDE SEQUENCE</scope>
    <source>
        <strain evidence="5">03SP1</strain>
    </source>
</reference>
<name>A0A9P7UMW0_9AGAR</name>
<dbReference type="InterPro" id="IPR050327">
    <property type="entry name" value="Proton-linked_MCT"/>
</dbReference>
<feature type="transmembrane region" description="Helical" evidence="3">
    <location>
        <begin position="250"/>
        <end position="275"/>
    </location>
</feature>
<evidence type="ECO:0000313" key="6">
    <source>
        <dbReference type="Proteomes" id="UP001049176"/>
    </source>
</evidence>
<dbReference type="GO" id="GO:0022857">
    <property type="term" value="F:transmembrane transporter activity"/>
    <property type="evidence" value="ECO:0007669"/>
    <property type="project" value="InterPro"/>
</dbReference>
<keyword evidence="3" id="KW-0812">Transmembrane</keyword>
<dbReference type="EMBL" id="CM032189">
    <property type="protein sequence ID" value="KAG7087558.1"/>
    <property type="molecule type" value="Genomic_DNA"/>
</dbReference>
<dbReference type="RefSeq" id="XP_043004029.1">
    <property type="nucleotide sequence ID" value="XM_043158675.1"/>
</dbReference>
<feature type="transmembrane region" description="Helical" evidence="3">
    <location>
        <begin position="326"/>
        <end position="344"/>
    </location>
</feature>
<keyword evidence="3" id="KW-1133">Transmembrane helix</keyword>
<evidence type="ECO:0000256" key="3">
    <source>
        <dbReference type="SAM" id="Phobius"/>
    </source>
</evidence>
<sequence>MTPRSPSASAQTDSLDVHEVALVNMMEGIVPEQILEDKEEKANPGEASDDYPDGGLRAWLVVLGTVLSNFSTFGFVNSWGVFQSYYEQDLLRGTSPSTIAWIGSVQYALVFFPALFTGRMFDLGIFKIPYAIASVVIVASCFVTAECTKYWHFLLCQGIALGIACGMVFGPSLAVLGHWFKKRRGLALGITATGSSIGGAVLPIVARRLIQEVGFKWTMRIIGFILLVSLSVPNLTLARRLPAKKVAGGVFNIGVFTSPIFSVYCLAICVSFLGLYTTLTYIDISAIRIGISPEFSFYLVAITNAASGFGRLCSGFLVDKAGPINFYAPMTVIAGVLTYAWPFARSQGGLIAIAVLYGFSSGAFISTFILPVYGMGEMDDVGRRTGTVMSIAAIGALVGPPISGAINDVSGGFEAVGYYAGTMILVSVALMLLTRYLVLRRWRGIY</sequence>
<feature type="transmembrane region" description="Helical" evidence="3">
    <location>
        <begin position="217"/>
        <end position="238"/>
    </location>
</feature>
<dbReference type="OrthoDB" id="6509908at2759"/>
<organism evidence="5 6">
    <name type="scientific">Marasmius oreades</name>
    <name type="common">fairy-ring Marasmius</name>
    <dbReference type="NCBI Taxonomy" id="181124"/>
    <lineage>
        <taxon>Eukaryota</taxon>
        <taxon>Fungi</taxon>
        <taxon>Dikarya</taxon>
        <taxon>Basidiomycota</taxon>
        <taxon>Agaricomycotina</taxon>
        <taxon>Agaricomycetes</taxon>
        <taxon>Agaricomycetidae</taxon>
        <taxon>Agaricales</taxon>
        <taxon>Marasmiineae</taxon>
        <taxon>Marasmiaceae</taxon>
        <taxon>Marasmius</taxon>
    </lineage>
</organism>
<gene>
    <name evidence="5" type="ORF">E1B28_013513</name>
</gene>
<dbReference type="PROSITE" id="PS50850">
    <property type="entry name" value="MFS"/>
    <property type="match status" value="1"/>
</dbReference>
<dbReference type="KEGG" id="more:E1B28_013513"/>
<dbReference type="InterPro" id="IPR036259">
    <property type="entry name" value="MFS_trans_sf"/>
</dbReference>
<evidence type="ECO:0000313" key="5">
    <source>
        <dbReference type="EMBL" id="KAG7087558.1"/>
    </source>
</evidence>
<dbReference type="InterPro" id="IPR011701">
    <property type="entry name" value="MFS"/>
</dbReference>
<feature type="transmembrane region" description="Helical" evidence="3">
    <location>
        <begin position="350"/>
        <end position="373"/>
    </location>
</feature>
<accession>A0A9P7UMW0</accession>
<dbReference type="PANTHER" id="PTHR11360">
    <property type="entry name" value="MONOCARBOXYLATE TRANSPORTER"/>
    <property type="match status" value="1"/>
</dbReference>
<keyword evidence="6" id="KW-1185">Reference proteome</keyword>
<feature type="transmembrane region" description="Helical" evidence="3">
    <location>
        <begin position="186"/>
        <end position="205"/>
    </location>
</feature>
<feature type="transmembrane region" description="Helical" evidence="3">
    <location>
        <begin position="58"/>
        <end position="79"/>
    </location>
</feature>
<comment type="subcellular location">
    <subcellularLocation>
        <location evidence="1">Membrane</location>
        <topology evidence="1">Multi-pass membrane protein</topology>
    </subcellularLocation>
</comment>
<feature type="transmembrane region" description="Helical" evidence="3">
    <location>
        <begin position="385"/>
        <end position="406"/>
    </location>
</feature>
<dbReference type="InterPro" id="IPR020846">
    <property type="entry name" value="MFS_dom"/>
</dbReference>